<evidence type="ECO:0000256" key="4">
    <source>
        <dbReference type="ARBA" id="ARBA00023163"/>
    </source>
</evidence>
<dbReference type="RefSeq" id="WP_206291313.1">
    <property type="nucleotide sequence ID" value="NZ_CP063458.1"/>
</dbReference>
<evidence type="ECO:0000256" key="3">
    <source>
        <dbReference type="ARBA" id="ARBA00023082"/>
    </source>
</evidence>
<dbReference type="SUPFAM" id="SSF88946">
    <property type="entry name" value="Sigma2 domain of RNA polymerase sigma factors"/>
    <property type="match status" value="1"/>
</dbReference>
<feature type="compositionally biased region" description="Basic and acidic residues" evidence="5">
    <location>
        <begin position="109"/>
        <end position="119"/>
    </location>
</feature>
<dbReference type="InterPro" id="IPR014284">
    <property type="entry name" value="RNA_pol_sigma-70_dom"/>
</dbReference>
<dbReference type="InterPro" id="IPR013324">
    <property type="entry name" value="RNA_pol_sigma_r3/r4-like"/>
</dbReference>
<organism evidence="8 9">
    <name type="scientific">Humisphaera borealis</name>
    <dbReference type="NCBI Taxonomy" id="2807512"/>
    <lineage>
        <taxon>Bacteria</taxon>
        <taxon>Pseudomonadati</taxon>
        <taxon>Planctomycetota</taxon>
        <taxon>Phycisphaerae</taxon>
        <taxon>Tepidisphaerales</taxon>
        <taxon>Tepidisphaeraceae</taxon>
        <taxon>Humisphaera</taxon>
    </lineage>
</organism>
<dbReference type="PANTHER" id="PTHR43133:SF62">
    <property type="entry name" value="RNA POLYMERASE SIGMA FACTOR SIGZ"/>
    <property type="match status" value="1"/>
</dbReference>
<dbReference type="InterPro" id="IPR013249">
    <property type="entry name" value="RNA_pol_sigma70_r4_t2"/>
</dbReference>
<comment type="similarity">
    <text evidence="1">Belongs to the sigma-70 factor family. ECF subfamily.</text>
</comment>
<dbReference type="EMBL" id="CP063458">
    <property type="protein sequence ID" value="QOV88334.1"/>
    <property type="molecule type" value="Genomic_DNA"/>
</dbReference>
<keyword evidence="4" id="KW-0804">Transcription</keyword>
<keyword evidence="9" id="KW-1185">Reference proteome</keyword>
<dbReference type="KEGG" id="hbs:IPV69_19075"/>
<dbReference type="NCBIfam" id="TIGR02937">
    <property type="entry name" value="sigma70-ECF"/>
    <property type="match status" value="1"/>
</dbReference>
<protein>
    <submittedName>
        <fullName evidence="8">Sigma-70 family RNA polymerase sigma factor</fullName>
    </submittedName>
</protein>
<evidence type="ECO:0000313" key="9">
    <source>
        <dbReference type="Proteomes" id="UP000593765"/>
    </source>
</evidence>
<sequence>MLNEAQRQQIESLYRRYGKGVGSYVLTRTGDRHLAESITARAFLIVVRRFEQCTGNLVAWLWSIVRSELARHFRDRKVHEPLAGLSSRGTTKGRNGQDGPVDPSDVDADPARRAEQADMAERTRWALEQLDEPAHSLVYMKFFLEMSSTDIAEAMGMTPGNVGVSCHRALKKLKELMEPTVAVQVFATARPSVRETPGEPSGSAAGPSLATAV</sequence>
<gene>
    <name evidence="8" type="ORF">IPV69_19075</name>
</gene>
<feature type="region of interest" description="Disordered" evidence="5">
    <location>
        <begin position="192"/>
        <end position="213"/>
    </location>
</feature>
<dbReference type="SUPFAM" id="SSF88659">
    <property type="entry name" value="Sigma3 and sigma4 domains of RNA polymerase sigma factors"/>
    <property type="match status" value="1"/>
</dbReference>
<reference evidence="8 9" key="1">
    <citation type="submission" date="2020-10" db="EMBL/GenBank/DDBJ databases">
        <title>Wide distribution of Phycisphaera-like planctomycetes from WD2101 soil group in peatlands and genome analysis of the first cultivated representative.</title>
        <authorList>
            <person name="Dedysh S.N."/>
            <person name="Beletsky A.V."/>
            <person name="Ivanova A."/>
            <person name="Kulichevskaya I.S."/>
            <person name="Suzina N.E."/>
            <person name="Philippov D.A."/>
            <person name="Rakitin A.L."/>
            <person name="Mardanov A.V."/>
            <person name="Ravin N.V."/>
        </authorList>
    </citation>
    <scope>NUCLEOTIDE SEQUENCE [LARGE SCALE GENOMIC DNA]</scope>
    <source>
        <strain evidence="8 9">M1803</strain>
    </source>
</reference>
<evidence type="ECO:0000256" key="5">
    <source>
        <dbReference type="SAM" id="MobiDB-lite"/>
    </source>
</evidence>
<evidence type="ECO:0000259" key="7">
    <source>
        <dbReference type="Pfam" id="PF08281"/>
    </source>
</evidence>
<dbReference type="Pfam" id="PF08281">
    <property type="entry name" value="Sigma70_r4_2"/>
    <property type="match status" value="1"/>
</dbReference>
<evidence type="ECO:0000313" key="8">
    <source>
        <dbReference type="EMBL" id="QOV88334.1"/>
    </source>
</evidence>
<dbReference type="PANTHER" id="PTHR43133">
    <property type="entry name" value="RNA POLYMERASE ECF-TYPE SIGMA FACTO"/>
    <property type="match status" value="1"/>
</dbReference>
<accession>A0A7M2WSS8</accession>
<dbReference type="InterPro" id="IPR013325">
    <property type="entry name" value="RNA_pol_sigma_r2"/>
</dbReference>
<dbReference type="InterPro" id="IPR007627">
    <property type="entry name" value="RNA_pol_sigma70_r2"/>
</dbReference>
<dbReference type="Gene3D" id="1.10.1740.10">
    <property type="match status" value="1"/>
</dbReference>
<evidence type="ECO:0000259" key="6">
    <source>
        <dbReference type="Pfam" id="PF04542"/>
    </source>
</evidence>
<feature type="region of interest" description="Disordered" evidence="5">
    <location>
        <begin position="84"/>
        <end position="119"/>
    </location>
</feature>
<dbReference type="GO" id="GO:0006352">
    <property type="term" value="P:DNA-templated transcription initiation"/>
    <property type="evidence" value="ECO:0007669"/>
    <property type="project" value="InterPro"/>
</dbReference>
<feature type="domain" description="RNA polymerase sigma factor 70 region 4 type 2" evidence="7">
    <location>
        <begin position="126"/>
        <end position="173"/>
    </location>
</feature>
<dbReference type="Gene3D" id="1.10.10.10">
    <property type="entry name" value="Winged helix-like DNA-binding domain superfamily/Winged helix DNA-binding domain"/>
    <property type="match status" value="1"/>
</dbReference>
<evidence type="ECO:0000256" key="2">
    <source>
        <dbReference type="ARBA" id="ARBA00023015"/>
    </source>
</evidence>
<dbReference type="Proteomes" id="UP000593765">
    <property type="component" value="Chromosome"/>
</dbReference>
<dbReference type="GO" id="GO:0003677">
    <property type="term" value="F:DNA binding"/>
    <property type="evidence" value="ECO:0007669"/>
    <property type="project" value="InterPro"/>
</dbReference>
<feature type="domain" description="RNA polymerase sigma-70 region 2" evidence="6">
    <location>
        <begin position="13"/>
        <end position="77"/>
    </location>
</feature>
<dbReference type="InterPro" id="IPR039425">
    <property type="entry name" value="RNA_pol_sigma-70-like"/>
</dbReference>
<dbReference type="InterPro" id="IPR036388">
    <property type="entry name" value="WH-like_DNA-bd_sf"/>
</dbReference>
<keyword evidence="3" id="KW-0731">Sigma factor</keyword>
<dbReference type="AlphaFoldDB" id="A0A7M2WSS8"/>
<name>A0A7M2WSS8_9BACT</name>
<dbReference type="GO" id="GO:0016987">
    <property type="term" value="F:sigma factor activity"/>
    <property type="evidence" value="ECO:0007669"/>
    <property type="project" value="UniProtKB-KW"/>
</dbReference>
<evidence type="ECO:0000256" key="1">
    <source>
        <dbReference type="ARBA" id="ARBA00010641"/>
    </source>
</evidence>
<proteinExistence type="inferred from homology"/>
<keyword evidence="2" id="KW-0805">Transcription regulation</keyword>
<dbReference type="Pfam" id="PF04542">
    <property type="entry name" value="Sigma70_r2"/>
    <property type="match status" value="1"/>
</dbReference>